<dbReference type="AlphaFoldDB" id="A0A8H6GD34"/>
<evidence type="ECO:0000313" key="3">
    <source>
        <dbReference type="Proteomes" id="UP000593570"/>
    </source>
</evidence>
<evidence type="ECO:0000313" key="2">
    <source>
        <dbReference type="EMBL" id="KAF6515301.1"/>
    </source>
</evidence>
<protein>
    <submittedName>
        <fullName evidence="2">Uncharacterized protein</fullName>
    </submittedName>
</protein>
<feature type="region of interest" description="Disordered" evidence="1">
    <location>
        <begin position="1"/>
        <end position="31"/>
    </location>
</feature>
<sequence>MASPQHSPSTIVQPSPCKEGNKTPMAASSNSGSSLEYFEEHGFFCQAMAAIGGLIENSYTEGRAKEVEFDLFEDSLRSNESLKELLDSYPETLPFKHLWGTVPKHYYSWDNPPTKITHVMLIYLLGPTSEFSCRDGSHNRNFKIEQVNDDRTLHLPDELLEPWKPLKFVMPEGGVLCVHPVLGHRTEIGRSILFGRIRK</sequence>
<gene>
    <name evidence="2" type="ORF">HZS61_005207</name>
</gene>
<proteinExistence type="predicted"/>
<dbReference type="EMBL" id="JACDXP010000014">
    <property type="protein sequence ID" value="KAF6515301.1"/>
    <property type="molecule type" value="Genomic_DNA"/>
</dbReference>
<reference evidence="2" key="1">
    <citation type="journal article" date="2020" name="bioRxiv">
        <title>A chromosome-scale genome assembly for the Fusarium oxysporum strain Fo5176 to establish a model Arabidopsis-fungal pathosystem.</title>
        <authorList>
            <person name="Fokkens L."/>
            <person name="Guo L."/>
            <person name="Dora S."/>
            <person name="Wang B."/>
            <person name="Ye K."/>
            <person name="Sanchez-Rodriguez C."/>
            <person name="Croll D."/>
        </authorList>
    </citation>
    <scope>NUCLEOTIDE SEQUENCE [LARGE SCALE GENOMIC DNA]</scope>
    <source>
        <strain evidence="2">Fo5176</strain>
    </source>
</reference>
<dbReference type="Proteomes" id="UP000593570">
    <property type="component" value="Unassembled WGS sequence"/>
</dbReference>
<organism evidence="2 3">
    <name type="scientific">Fusarium oxysporum f. sp. conglutinans</name>
    <dbReference type="NCBI Taxonomy" id="100902"/>
    <lineage>
        <taxon>Eukaryota</taxon>
        <taxon>Fungi</taxon>
        <taxon>Dikarya</taxon>
        <taxon>Ascomycota</taxon>
        <taxon>Pezizomycotina</taxon>
        <taxon>Sordariomycetes</taxon>
        <taxon>Hypocreomycetidae</taxon>
        <taxon>Hypocreales</taxon>
        <taxon>Nectriaceae</taxon>
        <taxon>Fusarium</taxon>
        <taxon>Fusarium oxysporum species complex</taxon>
    </lineage>
</organism>
<evidence type="ECO:0000256" key="1">
    <source>
        <dbReference type="SAM" id="MobiDB-lite"/>
    </source>
</evidence>
<name>A0A8H6GD34_FUSOX</name>
<comment type="caution">
    <text evidence="2">The sequence shown here is derived from an EMBL/GenBank/DDBJ whole genome shotgun (WGS) entry which is preliminary data.</text>
</comment>
<accession>A0A8H6GD34</accession>
<feature type="compositionally biased region" description="Polar residues" evidence="1">
    <location>
        <begin position="1"/>
        <end position="13"/>
    </location>
</feature>